<dbReference type="EMBL" id="UOFM01000117">
    <property type="protein sequence ID" value="VAW75038.1"/>
    <property type="molecule type" value="Genomic_DNA"/>
</dbReference>
<protein>
    <submittedName>
        <fullName evidence="1">Uncharacterized protein</fullName>
    </submittedName>
</protein>
<proteinExistence type="predicted"/>
<gene>
    <name evidence="1" type="ORF">MNBD_GAMMA14-2354</name>
</gene>
<sequence>MNALQKGFQQNLVYSPEMLPSAPLYKRAPREDEHGKPLSDFMMIIPKLRHRPEHMIEETVAKIERVLKRYTHAVVFADLNLKLNVLWVIVRPEAKVSWRLPAAINNAVPEALLVAQPAF</sequence>
<organism evidence="1">
    <name type="scientific">hydrothermal vent metagenome</name>
    <dbReference type="NCBI Taxonomy" id="652676"/>
    <lineage>
        <taxon>unclassified sequences</taxon>
        <taxon>metagenomes</taxon>
        <taxon>ecological metagenomes</taxon>
    </lineage>
</organism>
<evidence type="ECO:0000313" key="1">
    <source>
        <dbReference type="EMBL" id="VAW75038.1"/>
    </source>
</evidence>
<accession>A0A3B0Y2W6</accession>
<dbReference type="AlphaFoldDB" id="A0A3B0Y2W6"/>
<reference evidence="1" key="1">
    <citation type="submission" date="2018-06" db="EMBL/GenBank/DDBJ databases">
        <authorList>
            <person name="Zhirakovskaya E."/>
        </authorList>
    </citation>
    <scope>NUCLEOTIDE SEQUENCE</scope>
</reference>
<name>A0A3B0Y2W6_9ZZZZ</name>